<feature type="region of interest" description="Disordered" evidence="1">
    <location>
        <begin position="86"/>
        <end position="184"/>
    </location>
</feature>
<feature type="compositionally biased region" description="Low complexity" evidence="1">
    <location>
        <begin position="135"/>
        <end position="168"/>
    </location>
</feature>
<gene>
    <name evidence="2" type="ORF">FDG2_1894</name>
</gene>
<dbReference type="AlphaFoldDB" id="A0A1C3NWM7"/>
<accession>A0A1C3NWM7</accession>
<feature type="compositionally biased region" description="Low complexity" evidence="1">
    <location>
        <begin position="267"/>
        <end position="281"/>
    </location>
</feature>
<feature type="region of interest" description="Disordered" evidence="1">
    <location>
        <begin position="35"/>
        <end position="63"/>
    </location>
</feature>
<proteinExistence type="predicted"/>
<evidence type="ECO:0000313" key="3">
    <source>
        <dbReference type="Proteomes" id="UP000199013"/>
    </source>
</evidence>
<feature type="region of interest" description="Disordered" evidence="1">
    <location>
        <begin position="259"/>
        <end position="298"/>
    </location>
</feature>
<organism evidence="2 3">
    <name type="scientific">Candidatus Protofrankia californiensis</name>
    <dbReference type="NCBI Taxonomy" id="1839754"/>
    <lineage>
        <taxon>Bacteria</taxon>
        <taxon>Bacillati</taxon>
        <taxon>Actinomycetota</taxon>
        <taxon>Actinomycetes</taxon>
        <taxon>Frankiales</taxon>
        <taxon>Frankiaceae</taxon>
        <taxon>Protofrankia</taxon>
    </lineage>
</organism>
<protein>
    <submittedName>
        <fullName evidence="2">Uncharacterized protein</fullName>
    </submittedName>
</protein>
<dbReference type="Proteomes" id="UP000199013">
    <property type="component" value="Unassembled WGS sequence"/>
</dbReference>
<sequence length="391" mass="40411">MEMILIWCLAYAIVRSAGDTAVNLTSLLRGRPVTVHPRRPTGAGAGAGRGDEPAPARPVRPSYTGRALGTLARAAKESFLEGWRTGWSNGRTARHTGQGWRPWRQPHPAAEDMPVGDPPTPGAGMPQATPPPAGSDPGPAAGGPAPGPAGRRTAEAPTVDPVDPAGDTPTPPAGGPKRPASTDEEEILDAHPVCWTDLTPAEQAAVVVAARNRFGRPWHDLTVDQRAATVCDWINQEYGARLTAADVFAAQAGRDDPTWLTGPPDPGSAAAAGPAHDPATPVTGPSIPEGAPMTTTSGETTNIANARAYYTSLEKHATDDVAGQIELSKSYLTAAQMSDEAVLVAITRAEEAARLLATAAAGVVAALEAHRLMEEAVASTPGAASTDFYRG</sequence>
<evidence type="ECO:0000313" key="2">
    <source>
        <dbReference type="EMBL" id="SBW21081.1"/>
    </source>
</evidence>
<evidence type="ECO:0000256" key="1">
    <source>
        <dbReference type="SAM" id="MobiDB-lite"/>
    </source>
</evidence>
<name>A0A1C3NWM7_9ACTN</name>
<keyword evidence="3" id="KW-1185">Reference proteome</keyword>
<dbReference type="EMBL" id="FLUV01000791">
    <property type="protein sequence ID" value="SBW21081.1"/>
    <property type="molecule type" value="Genomic_DNA"/>
</dbReference>
<reference evidence="3" key="1">
    <citation type="submission" date="2016-02" db="EMBL/GenBank/DDBJ databases">
        <authorList>
            <person name="Wibberg D."/>
        </authorList>
    </citation>
    <scope>NUCLEOTIDE SEQUENCE [LARGE SCALE GENOMIC DNA]</scope>
</reference>